<evidence type="ECO:0000313" key="13">
    <source>
        <dbReference type="EMBL" id="QDW67811.1"/>
    </source>
</evidence>
<dbReference type="NCBIfam" id="TIGR01695">
    <property type="entry name" value="murJ_mviN"/>
    <property type="match status" value="1"/>
</dbReference>
<keyword evidence="7 10" id="KW-0472">Membrane</keyword>
<feature type="transmembrane region" description="Helical" evidence="10">
    <location>
        <begin position="409"/>
        <end position="429"/>
    </location>
</feature>
<evidence type="ECO:0000256" key="3">
    <source>
        <dbReference type="ARBA" id="ARBA00022692"/>
    </source>
</evidence>
<dbReference type="CDD" id="cd13123">
    <property type="entry name" value="MATE_MurJ_like"/>
    <property type="match status" value="1"/>
</dbReference>
<evidence type="ECO:0000256" key="4">
    <source>
        <dbReference type="ARBA" id="ARBA00022960"/>
    </source>
</evidence>
<feature type="transmembrane region" description="Helical" evidence="10">
    <location>
        <begin position="331"/>
        <end position="351"/>
    </location>
</feature>
<feature type="transmembrane region" description="Helical" evidence="10">
    <location>
        <begin position="371"/>
        <end position="397"/>
    </location>
</feature>
<evidence type="ECO:0000256" key="11">
    <source>
        <dbReference type="PIRNR" id="PIRNR002869"/>
    </source>
</evidence>
<feature type="transmembrane region" description="Helical" evidence="10">
    <location>
        <begin position="435"/>
        <end position="458"/>
    </location>
</feature>
<dbReference type="InterPro" id="IPR051050">
    <property type="entry name" value="Lipid_II_flippase_MurJ/MviN"/>
</dbReference>
<evidence type="ECO:0000256" key="5">
    <source>
        <dbReference type="ARBA" id="ARBA00022984"/>
    </source>
</evidence>
<comment type="function">
    <text evidence="8 10 11">Involved in peptidoglycan biosynthesis. Transports lipid-linked peptidoglycan precursors from the inner to the outer leaflet of the cytoplasmic membrane.</text>
</comment>
<dbReference type="PIRSF" id="PIRSF002869">
    <property type="entry name" value="MviN"/>
    <property type="match status" value="1"/>
</dbReference>
<sequence>MPAAGAPAGQAAGPPGGGGRRGGGLLRSTAVFSAMTLLSRIAGFLRDALQSRVFGVSVAMDAFVIAYRIPNYLRRIFAEGSVQMAFVPVFNELRERGDQRALKEFLDAMAGALLATVLVFAAVGMLAAPLLARLFAPGAIDDPAKLELIADMLRITFPYLVFISLMALVASVLNSFGRFALPAATPVLHNLVMIAAIVWVSRYFEEPVMALAWGVLVAGVLQLAVLWPALGRLGLRPRFRPGFRHPDVRRVAKLMVPTLFSSSVAQLNLLVGTVFASLLVTGSQTWLYLSDRLVEFPLGLFGVAIGTVILPHLSRRHAAEDGEGYGAALDWALRMALLAGVPAAIGLLLLAEPLTAVVYQGGRFTPHDTRMAAISLAAMSIGVPAFMLTKVLAPAFYARQDTKTPMRAAIITVVANVLMTIAFTTPLWLWQVPGAHGGIALATGLAGIVNAWLLWRYLKRAGLMRPQPGWGVFWLRLAVACMTMAAAVVALRIWIGDWTAIESLLLRAALLLAVVAAGALAYAAAMLALGLRPRDLRH</sequence>
<feature type="compositionally biased region" description="Low complexity" evidence="12">
    <location>
        <begin position="1"/>
        <end position="13"/>
    </location>
</feature>
<keyword evidence="3 10" id="KW-0812">Transmembrane</keyword>
<dbReference type="Pfam" id="PF03023">
    <property type="entry name" value="MurJ"/>
    <property type="match status" value="1"/>
</dbReference>
<dbReference type="PANTHER" id="PTHR47019">
    <property type="entry name" value="LIPID II FLIPPASE MURJ"/>
    <property type="match status" value="1"/>
</dbReference>
<keyword evidence="6 10" id="KW-1133">Transmembrane helix</keyword>
<organism evidence="13 14">
    <name type="scientific">Luteimonas granuli</name>
    <dbReference type="NCBI Taxonomy" id="1176533"/>
    <lineage>
        <taxon>Bacteria</taxon>
        <taxon>Pseudomonadati</taxon>
        <taxon>Pseudomonadota</taxon>
        <taxon>Gammaproteobacteria</taxon>
        <taxon>Lysobacterales</taxon>
        <taxon>Lysobacteraceae</taxon>
        <taxon>Luteimonas</taxon>
    </lineage>
</organism>
<accession>A0A518N7B6</accession>
<dbReference type="AlphaFoldDB" id="A0A518N7B6"/>
<evidence type="ECO:0000256" key="2">
    <source>
        <dbReference type="ARBA" id="ARBA00022475"/>
    </source>
</evidence>
<evidence type="ECO:0000256" key="8">
    <source>
        <dbReference type="ARBA" id="ARBA00060041"/>
    </source>
</evidence>
<dbReference type="GO" id="GO:0009252">
    <property type="term" value="P:peptidoglycan biosynthetic process"/>
    <property type="evidence" value="ECO:0007669"/>
    <property type="project" value="UniProtKB-UniRule"/>
</dbReference>
<evidence type="ECO:0000256" key="6">
    <source>
        <dbReference type="ARBA" id="ARBA00022989"/>
    </source>
</evidence>
<name>A0A518N7B6_9GAMM</name>
<keyword evidence="14" id="KW-1185">Reference proteome</keyword>
<dbReference type="HAMAP" id="MF_02078">
    <property type="entry name" value="MurJ_MviN"/>
    <property type="match status" value="1"/>
</dbReference>
<evidence type="ECO:0000256" key="7">
    <source>
        <dbReference type="ARBA" id="ARBA00023136"/>
    </source>
</evidence>
<dbReference type="PRINTS" id="PR01806">
    <property type="entry name" value="VIRFACTRMVIN"/>
</dbReference>
<comment type="pathway">
    <text evidence="10">Cell wall biogenesis; peptidoglycan biosynthesis.</text>
</comment>
<feature type="transmembrane region" description="Helical" evidence="10">
    <location>
        <begin position="210"/>
        <end position="230"/>
    </location>
</feature>
<feature type="transmembrane region" description="Helical" evidence="10">
    <location>
        <begin position="470"/>
        <end position="495"/>
    </location>
</feature>
<dbReference type="GO" id="GO:0005886">
    <property type="term" value="C:plasma membrane"/>
    <property type="evidence" value="ECO:0007669"/>
    <property type="project" value="UniProtKB-SubCell"/>
</dbReference>
<feature type="transmembrane region" description="Helical" evidence="10">
    <location>
        <begin position="152"/>
        <end position="173"/>
    </location>
</feature>
<evidence type="ECO:0000256" key="12">
    <source>
        <dbReference type="SAM" id="MobiDB-lite"/>
    </source>
</evidence>
<reference evidence="13 14" key="1">
    <citation type="submission" date="2019-07" db="EMBL/GenBank/DDBJ databases">
        <title>Full genome sequence of Luteimonas sp. Gr-4.</title>
        <authorList>
            <person name="Im W.-T."/>
        </authorList>
    </citation>
    <scope>NUCLEOTIDE SEQUENCE [LARGE SCALE GENOMIC DNA]</scope>
    <source>
        <strain evidence="13 14">Gr-4</strain>
    </source>
</reference>
<feature type="transmembrane region" description="Helical" evidence="10">
    <location>
        <begin position="251"/>
        <end position="280"/>
    </location>
</feature>
<dbReference type="Proteomes" id="UP000316584">
    <property type="component" value="Chromosome"/>
</dbReference>
<feature type="region of interest" description="Disordered" evidence="12">
    <location>
        <begin position="1"/>
        <end position="20"/>
    </location>
</feature>
<dbReference type="UniPathway" id="UPA00219"/>
<dbReference type="PANTHER" id="PTHR47019:SF1">
    <property type="entry name" value="LIPID II FLIPPASE MURJ"/>
    <property type="match status" value="1"/>
</dbReference>
<gene>
    <name evidence="10 13" type="primary">murJ</name>
    <name evidence="13" type="ORF">FPZ22_02920</name>
</gene>
<evidence type="ECO:0000256" key="1">
    <source>
        <dbReference type="ARBA" id="ARBA00004651"/>
    </source>
</evidence>
<comment type="similarity">
    <text evidence="9 10 11">Belongs to the MurJ/MviN family.</text>
</comment>
<keyword evidence="10" id="KW-0997">Cell inner membrane</keyword>
<keyword evidence="4 10" id="KW-0133">Cell shape</keyword>
<evidence type="ECO:0000313" key="14">
    <source>
        <dbReference type="Proteomes" id="UP000316584"/>
    </source>
</evidence>
<dbReference type="OrthoDB" id="9816572at2"/>
<dbReference type="GO" id="GO:0071555">
    <property type="term" value="P:cell wall organization"/>
    <property type="evidence" value="ECO:0007669"/>
    <property type="project" value="UniProtKB-UniRule"/>
</dbReference>
<dbReference type="GO" id="GO:0008360">
    <property type="term" value="P:regulation of cell shape"/>
    <property type="evidence" value="ECO:0007669"/>
    <property type="project" value="UniProtKB-UniRule"/>
</dbReference>
<evidence type="ECO:0000256" key="10">
    <source>
        <dbReference type="HAMAP-Rule" id="MF_02078"/>
    </source>
</evidence>
<feature type="transmembrane region" description="Helical" evidence="10">
    <location>
        <begin position="292"/>
        <end position="310"/>
    </location>
</feature>
<dbReference type="InterPro" id="IPR004268">
    <property type="entry name" value="MurJ"/>
</dbReference>
<proteinExistence type="inferred from homology"/>
<dbReference type="GO" id="GO:0015648">
    <property type="term" value="F:lipid-linked peptidoglycan transporter activity"/>
    <property type="evidence" value="ECO:0007669"/>
    <property type="project" value="UniProtKB-UniRule"/>
</dbReference>
<keyword evidence="10 11" id="KW-0961">Cell wall biogenesis/degradation</keyword>
<keyword evidence="5 10" id="KW-0573">Peptidoglycan synthesis</keyword>
<feature type="transmembrane region" description="Helical" evidence="10">
    <location>
        <begin position="180"/>
        <end position="204"/>
    </location>
</feature>
<dbReference type="GO" id="GO:0034204">
    <property type="term" value="P:lipid translocation"/>
    <property type="evidence" value="ECO:0007669"/>
    <property type="project" value="TreeGrafter"/>
</dbReference>
<keyword evidence="2 10" id="KW-1003">Cell membrane</keyword>
<dbReference type="EMBL" id="CP042218">
    <property type="protein sequence ID" value="QDW67811.1"/>
    <property type="molecule type" value="Genomic_DNA"/>
</dbReference>
<protein>
    <recommendedName>
        <fullName evidence="10">Probable lipid II flippase MurJ</fullName>
    </recommendedName>
</protein>
<evidence type="ECO:0000256" key="9">
    <source>
        <dbReference type="ARBA" id="ARBA00061532"/>
    </source>
</evidence>
<dbReference type="KEGG" id="lug:FPZ22_02920"/>
<feature type="transmembrane region" description="Helical" evidence="10">
    <location>
        <begin position="105"/>
        <end position="132"/>
    </location>
</feature>
<feature type="transmembrane region" description="Helical" evidence="10">
    <location>
        <begin position="507"/>
        <end position="531"/>
    </location>
</feature>
<keyword evidence="10 11" id="KW-0813">Transport</keyword>
<comment type="subcellular location">
    <subcellularLocation>
        <location evidence="10">Cell inner membrane</location>
        <topology evidence="10">Multi-pass membrane protein</topology>
    </subcellularLocation>
    <subcellularLocation>
        <location evidence="1">Cell membrane</location>
        <topology evidence="1">Multi-pass membrane protein</topology>
    </subcellularLocation>
</comment>